<dbReference type="AlphaFoldDB" id="A0A6M5YPY2"/>
<dbReference type="EMBL" id="CP053452">
    <property type="protein sequence ID" value="QJW95490.1"/>
    <property type="molecule type" value="Genomic_DNA"/>
</dbReference>
<sequence>MFRVSRFAIRGPGPRRPLPRPPKAKTHSPVVPTARRLWKAKALTPVNAGFGV</sequence>
<name>A0A6M5YPY2_9BACT</name>
<protein>
    <submittedName>
        <fullName evidence="2">Uncharacterized protein</fullName>
    </submittedName>
</protein>
<proteinExistence type="predicted"/>
<reference evidence="3" key="1">
    <citation type="submission" date="2020-05" db="EMBL/GenBank/DDBJ databases">
        <title>Frigoriglobus tundricola gen. nov., sp. nov., a psychrotolerant cellulolytic planctomycete of the family Gemmataceae with two divergent copies of 16S rRNA gene.</title>
        <authorList>
            <person name="Kulichevskaya I.S."/>
            <person name="Ivanova A.A."/>
            <person name="Naumoff D.G."/>
            <person name="Beletsky A.V."/>
            <person name="Rijpstra W.I.C."/>
            <person name="Sinninghe Damste J.S."/>
            <person name="Mardanov A.V."/>
            <person name="Ravin N.V."/>
            <person name="Dedysh S.N."/>
        </authorList>
    </citation>
    <scope>NUCLEOTIDE SEQUENCE [LARGE SCALE GENOMIC DNA]</scope>
    <source>
        <strain evidence="3">PL17</strain>
    </source>
</reference>
<gene>
    <name evidence="2" type="ORF">FTUN_3039</name>
</gene>
<dbReference type="Proteomes" id="UP000503447">
    <property type="component" value="Chromosome"/>
</dbReference>
<evidence type="ECO:0000256" key="1">
    <source>
        <dbReference type="SAM" id="MobiDB-lite"/>
    </source>
</evidence>
<keyword evidence="3" id="KW-1185">Reference proteome</keyword>
<evidence type="ECO:0000313" key="3">
    <source>
        <dbReference type="Proteomes" id="UP000503447"/>
    </source>
</evidence>
<dbReference type="KEGG" id="ftj:FTUN_3039"/>
<feature type="region of interest" description="Disordered" evidence="1">
    <location>
        <begin position="1"/>
        <end position="31"/>
    </location>
</feature>
<organism evidence="2 3">
    <name type="scientific">Frigoriglobus tundricola</name>
    <dbReference type="NCBI Taxonomy" id="2774151"/>
    <lineage>
        <taxon>Bacteria</taxon>
        <taxon>Pseudomonadati</taxon>
        <taxon>Planctomycetota</taxon>
        <taxon>Planctomycetia</taxon>
        <taxon>Gemmatales</taxon>
        <taxon>Gemmataceae</taxon>
        <taxon>Frigoriglobus</taxon>
    </lineage>
</organism>
<accession>A0A6M5YPY2</accession>
<evidence type="ECO:0000313" key="2">
    <source>
        <dbReference type="EMBL" id="QJW95490.1"/>
    </source>
</evidence>